<dbReference type="Pfam" id="PF01132">
    <property type="entry name" value="EFP"/>
    <property type="match status" value="1"/>
</dbReference>
<gene>
    <name evidence="4" type="ORF">RchiOBHm_Chr5g0083721</name>
</gene>
<dbReference type="OrthoDB" id="10259892at2759"/>
<dbReference type="InterPro" id="IPR013852">
    <property type="entry name" value="Transl_elong_P/YeiP_CS"/>
</dbReference>
<proteinExistence type="inferred from homology"/>
<comment type="caution">
    <text evidence="4">The sequence shown here is derived from an EMBL/GenBank/DDBJ whole genome shotgun (WGS) entry which is preliminary data.</text>
</comment>
<evidence type="ECO:0000313" key="4">
    <source>
        <dbReference type="EMBL" id="PRQ35784.1"/>
    </source>
</evidence>
<sequence>MQAVAAKLTRPHFLTRTLTTLTLSSSSTLSNLLSSPGRDAATITHATNKCLARRTSLLSSPPWSATQHRGARVQGADVRPGNVIQKKDRIYQVIKVEHSHEGRGKANIKLELRDVDSGNKTSQRLGTEESVDRVFVMSKSYIYMCTDRDGKVLLMDPDTLDQLEVNEDVFGKNAKYLQEEMKVRVELFNGTPLSASVPKHVTCTVKEAQPPIKGIAATPKDKIATIQNGFTIKVPAHIIAGESVVIDTEDDSYVRRAKA</sequence>
<keyword evidence="5" id="KW-1185">Reference proteome</keyword>
<dbReference type="Pfam" id="PF08207">
    <property type="entry name" value="EFP_N"/>
    <property type="match status" value="1"/>
</dbReference>
<dbReference type="SMART" id="SM01185">
    <property type="entry name" value="EFP"/>
    <property type="match status" value="1"/>
</dbReference>
<dbReference type="InterPro" id="IPR008991">
    <property type="entry name" value="Translation_prot_SH3-like_sf"/>
</dbReference>
<dbReference type="GO" id="GO:0043043">
    <property type="term" value="P:peptide biosynthetic process"/>
    <property type="evidence" value="ECO:0007669"/>
    <property type="project" value="InterPro"/>
</dbReference>
<dbReference type="InterPro" id="IPR013185">
    <property type="entry name" value="Transl_elong_KOW-like"/>
</dbReference>
<dbReference type="EMBL" id="PDCK01000043">
    <property type="protein sequence ID" value="PRQ35784.1"/>
    <property type="molecule type" value="Genomic_DNA"/>
</dbReference>
<dbReference type="SUPFAM" id="SSF50104">
    <property type="entry name" value="Translation proteins SH3-like domain"/>
    <property type="match status" value="1"/>
</dbReference>
<evidence type="ECO:0000259" key="2">
    <source>
        <dbReference type="SMART" id="SM00841"/>
    </source>
</evidence>
<reference evidence="4 5" key="1">
    <citation type="journal article" date="2018" name="Nat. Genet.">
        <title>The Rosa genome provides new insights in the design of modern roses.</title>
        <authorList>
            <person name="Bendahmane M."/>
        </authorList>
    </citation>
    <scope>NUCLEOTIDE SEQUENCE [LARGE SCALE GENOMIC DNA]</scope>
    <source>
        <strain evidence="5">cv. Old Blush</strain>
    </source>
</reference>
<dbReference type="SMART" id="SM00841">
    <property type="entry name" value="Elong-fact-P_C"/>
    <property type="match status" value="1"/>
</dbReference>
<evidence type="ECO:0000256" key="1">
    <source>
        <dbReference type="ARBA" id="ARBA00009479"/>
    </source>
</evidence>
<feature type="domain" description="Elongation factor P C-terminal" evidence="2">
    <location>
        <begin position="201"/>
        <end position="256"/>
    </location>
</feature>
<keyword evidence="4" id="KW-0251">Elongation factor</keyword>
<dbReference type="Proteomes" id="UP000238479">
    <property type="component" value="Chromosome 5"/>
</dbReference>
<dbReference type="SUPFAM" id="SSF50249">
    <property type="entry name" value="Nucleic acid-binding proteins"/>
    <property type="match status" value="2"/>
</dbReference>
<evidence type="ECO:0000313" key="5">
    <source>
        <dbReference type="Proteomes" id="UP000238479"/>
    </source>
</evidence>
<dbReference type="PROSITE" id="PS01275">
    <property type="entry name" value="EFP"/>
    <property type="match status" value="1"/>
</dbReference>
<feature type="domain" description="Translation elongation factor P/YeiP central" evidence="3">
    <location>
        <begin position="138"/>
        <end position="193"/>
    </location>
</feature>
<dbReference type="OMA" id="SNHHKPG"/>
<dbReference type="InterPro" id="IPR014722">
    <property type="entry name" value="Rib_uL2_dom2"/>
</dbReference>
<dbReference type="FunFam" id="2.40.50.140:FF:000004">
    <property type="entry name" value="Elongation factor P"/>
    <property type="match status" value="1"/>
</dbReference>
<dbReference type="InterPro" id="IPR020599">
    <property type="entry name" value="Transl_elong_fac_P/YeiP"/>
</dbReference>
<dbReference type="Gene3D" id="2.30.30.30">
    <property type="match status" value="1"/>
</dbReference>
<organism evidence="4 5">
    <name type="scientific">Rosa chinensis</name>
    <name type="common">China rose</name>
    <dbReference type="NCBI Taxonomy" id="74649"/>
    <lineage>
        <taxon>Eukaryota</taxon>
        <taxon>Viridiplantae</taxon>
        <taxon>Streptophyta</taxon>
        <taxon>Embryophyta</taxon>
        <taxon>Tracheophyta</taxon>
        <taxon>Spermatophyta</taxon>
        <taxon>Magnoliopsida</taxon>
        <taxon>eudicotyledons</taxon>
        <taxon>Gunneridae</taxon>
        <taxon>Pentapetalae</taxon>
        <taxon>rosids</taxon>
        <taxon>fabids</taxon>
        <taxon>Rosales</taxon>
        <taxon>Rosaceae</taxon>
        <taxon>Rosoideae</taxon>
        <taxon>Rosoideae incertae sedis</taxon>
        <taxon>Rosa</taxon>
    </lineage>
</organism>
<dbReference type="STRING" id="74649.A0A2P6QNM8"/>
<protein>
    <submittedName>
        <fullName evidence="4">Putative translation elongation factor P</fullName>
    </submittedName>
</protein>
<keyword evidence="4" id="KW-0648">Protein biosynthesis</keyword>
<dbReference type="PANTHER" id="PTHR30053">
    <property type="entry name" value="ELONGATION FACTOR P"/>
    <property type="match status" value="1"/>
</dbReference>
<dbReference type="Gramene" id="PRQ35784">
    <property type="protein sequence ID" value="PRQ35784"/>
    <property type="gene ID" value="RchiOBHm_Chr5g0083721"/>
</dbReference>
<dbReference type="GO" id="GO:0003746">
    <property type="term" value="F:translation elongation factor activity"/>
    <property type="evidence" value="ECO:0007669"/>
    <property type="project" value="UniProtKB-KW"/>
</dbReference>
<dbReference type="NCBIfam" id="NF001810">
    <property type="entry name" value="PRK00529.1"/>
    <property type="match status" value="1"/>
</dbReference>
<dbReference type="Pfam" id="PF09285">
    <property type="entry name" value="Elong-fact-P_C"/>
    <property type="match status" value="1"/>
</dbReference>
<dbReference type="InterPro" id="IPR015365">
    <property type="entry name" value="Elong-fact-P_C"/>
</dbReference>
<name>A0A2P6QNM8_ROSCH</name>
<evidence type="ECO:0000259" key="3">
    <source>
        <dbReference type="SMART" id="SM01185"/>
    </source>
</evidence>
<dbReference type="PANTHER" id="PTHR30053:SF14">
    <property type="entry name" value="TRANSLATION ELONGATION FACTOR KOW-LIKE DOMAIN-CONTAINING PROTEIN"/>
    <property type="match status" value="1"/>
</dbReference>
<dbReference type="GO" id="GO:0005829">
    <property type="term" value="C:cytosol"/>
    <property type="evidence" value="ECO:0007669"/>
    <property type="project" value="UniProtKB-ARBA"/>
</dbReference>
<dbReference type="InterPro" id="IPR012340">
    <property type="entry name" value="NA-bd_OB-fold"/>
</dbReference>
<dbReference type="AlphaFoldDB" id="A0A2P6QNM8"/>
<accession>A0A2P6QNM8</accession>
<dbReference type="InterPro" id="IPR001059">
    <property type="entry name" value="Transl_elong_P/YeiP_cen"/>
</dbReference>
<comment type="similarity">
    <text evidence="1">Belongs to the elongation factor P family.</text>
</comment>
<dbReference type="Gene3D" id="2.40.50.140">
    <property type="entry name" value="Nucleic acid-binding proteins"/>
    <property type="match status" value="2"/>
</dbReference>